<dbReference type="PANTHER" id="PTHR43739:SF5">
    <property type="entry name" value="EXO-ALPHA-SIALIDASE"/>
    <property type="match status" value="1"/>
</dbReference>
<evidence type="ECO:0000313" key="2">
    <source>
        <dbReference type="Proteomes" id="UP000622475"/>
    </source>
</evidence>
<dbReference type="InterPro" id="IPR015943">
    <property type="entry name" value="WD40/YVTN_repeat-like_dom_sf"/>
</dbReference>
<sequence>MKIKKMKKLFVFAPAILLVVFLLNSFVLTEREPKKKPVKKEVKSSVVSNVIFRSDDGGQTWTDISAGLPEGTQRTGLPANGLLANEGGLYIRTGNGIYHNGSNAATSNWTKENFPGNQRNITLGNNGILAYDLWGKFLKKANGTNNWSPMYTDFQKQAVRIDSTMDWMYKNYKMKEVRTAFETAKGTVLIGSSNSLFRSANAGKTWQQLHVGNGRMQLVESDGVLLTTSKDGIFRSADDGQNWERVVTEGGLGVAVERIDGGFAAILNNPINETNSLHISMDNGKTWSNTGKDLQASWVDLMMTKMGIIKYAPAIISVKQTGKYLVCGCTNGIFRSTDMGKTWEKLSLPAVENMGFNLTASGDVIYVMPNKGC</sequence>
<name>A0A929PUV3_9SPHI</name>
<dbReference type="AlphaFoldDB" id="A0A929PUV3"/>
<dbReference type="GO" id="GO:0010411">
    <property type="term" value="P:xyloglucan metabolic process"/>
    <property type="evidence" value="ECO:0007669"/>
    <property type="project" value="TreeGrafter"/>
</dbReference>
<dbReference type="Proteomes" id="UP000622475">
    <property type="component" value="Unassembled WGS sequence"/>
</dbReference>
<dbReference type="Gene3D" id="2.130.10.10">
    <property type="entry name" value="YVTN repeat-like/Quinoprotein amine dehydrogenase"/>
    <property type="match status" value="3"/>
</dbReference>
<dbReference type="SUPFAM" id="SSF110296">
    <property type="entry name" value="Oligoxyloglucan reducing end-specific cellobiohydrolase"/>
    <property type="match status" value="1"/>
</dbReference>
<dbReference type="InterPro" id="IPR002860">
    <property type="entry name" value="BNR_rpt"/>
</dbReference>
<proteinExistence type="predicted"/>
<protein>
    <submittedName>
        <fullName evidence="1">Exo-alpha-sialidase</fullName>
    </submittedName>
</protein>
<dbReference type="PANTHER" id="PTHR43739">
    <property type="entry name" value="XYLOGLUCANASE (EUROFUNG)"/>
    <property type="match status" value="1"/>
</dbReference>
<dbReference type="CDD" id="cd15482">
    <property type="entry name" value="Sialidase_non-viral"/>
    <property type="match status" value="1"/>
</dbReference>
<dbReference type="Pfam" id="PF15899">
    <property type="entry name" value="BNR_6"/>
    <property type="match status" value="1"/>
</dbReference>
<comment type="caution">
    <text evidence="1">The sequence shown here is derived from an EMBL/GenBank/DDBJ whole genome shotgun (WGS) entry which is preliminary data.</text>
</comment>
<organism evidence="1 2">
    <name type="scientific">Mucilaginibacter myungsuensis</name>
    <dbReference type="NCBI Taxonomy" id="649104"/>
    <lineage>
        <taxon>Bacteria</taxon>
        <taxon>Pseudomonadati</taxon>
        <taxon>Bacteroidota</taxon>
        <taxon>Sphingobacteriia</taxon>
        <taxon>Sphingobacteriales</taxon>
        <taxon>Sphingobacteriaceae</taxon>
        <taxon>Mucilaginibacter</taxon>
    </lineage>
</organism>
<gene>
    <name evidence="1" type="ORF">IRJ16_04625</name>
</gene>
<accession>A0A929PUV3</accession>
<dbReference type="InterPro" id="IPR052025">
    <property type="entry name" value="Xyloglucanase_GH74"/>
</dbReference>
<dbReference type="EMBL" id="JADFFL010000002">
    <property type="protein sequence ID" value="MBE9661158.1"/>
    <property type="molecule type" value="Genomic_DNA"/>
</dbReference>
<evidence type="ECO:0000313" key="1">
    <source>
        <dbReference type="EMBL" id="MBE9661158.1"/>
    </source>
</evidence>
<dbReference type="InterPro" id="IPR036278">
    <property type="entry name" value="Sialidase_sf"/>
</dbReference>
<reference evidence="1" key="1">
    <citation type="submission" date="2020-10" db="EMBL/GenBank/DDBJ databases">
        <title>Mucilaginibacter mali sp. nov., isolated from rhizosphere soil of apple orchard.</title>
        <authorList>
            <person name="Lee J.-S."/>
            <person name="Kim H.S."/>
            <person name="Kim J.-S."/>
        </authorList>
    </citation>
    <scope>NUCLEOTIDE SEQUENCE</scope>
    <source>
        <strain evidence="1">KCTC 22746</strain>
    </source>
</reference>
<dbReference type="SUPFAM" id="SSF50939">
    <property type="entry name" value="Sialidases"/>
    <property type="match status" value="1"/>
</dbReference>
<keyword evidence="2" id="KW-1185">Reference proteome</keyword>